<keyword evidence="4" id="KW-1185">Reference proteome</keyword>
<dbReference type="EMBL" id="DF977485">
    <property type="protein sequence ID" value="GAP89425.2"/>
    <property type="molecule type" value="Genomic_DNA"/>
</dbReference>
<reference evidence="3" key="1">
    <citation type="submission" date="2016-03" db="EMBL/GenBank/DDBJ databases">
        <title>Draft genome sequence of Rosellinia necatrix.</title>
        <authorList>
            <person name="Kanematsu S."/>
        </authorList>
    </citation>
    <scope>NUCLEOTIDE SEQUENCE [LARGE SCALE GENOMIC DNA]</scope>
    <source>
        <strain evidence="3">W97</strain>
    </source>
</reference>
<name>A0A1W2TM77_ROSNE</name>
<feature type="compositionally biased region" description="Low complexity" evidence="1">
    <location>
        <begin position="44"/>
        <end position="53"/>
    </location>
</feature>
<gene>
    <name evidence="3" type="ORF">SAMD00023353_4000630</name>
</gene>
<evidence type="ECO:0000313" key="4">
    <source>
        <dbReference type="Proteomes" id="UP000054516"/>
    </source>
</evidence>
<protein>
    <recommendedName>
        <fullName evidence="5">Infection structure specific protein</fullName>
    </recommendedName>
</protein>
<organism evidence="3">
    <name type="scientific">Rosellinia necatrix</name>
    <name type="common">White root-rot fungus</name>
    <dbReference type="NCBI Taxonomy" id="77044"/>
    <lineage>
        <taxon>Eukaryota</taxon>
        <taxon>Fungi</taxon>
        <taxon>Dikarya</taxon>
        <taxon>Ascomycota</taxon>
        <taxon>Pezizomycotina</taxon>
        <taxon>Sordariomycetes</taxon>
        <taxon>Xylariomycetidae</taxon>
        <taxon>Xylariales</taxon>
        <taxon>Xylariaceae</taxon>
        <taxon>Rosellinia</taxon>
    </lineage>
</organism>
<keyword evidence="2" id="KW-0732">Signal</keyword>
<feature type="region of interest" description="Disordered" evidence="1">
    <location>
        <begin position="26"/>
        <end position="56"/>
    </location>
</feature>
<dbReference type="AlphaFoldDB" id="A0A1W2TM77"/>
<dbReference type="Proteomes" id="UP000054516">
    <property type="component" value="Unassembled WGS sequence"/>
</dbReference>
<evidence type="ECO:0000256" key="2">
    <source>
        <dbReference type="SAM" id="SignalP"/>
    </source>
</evidence>
<proteinExistence type="predicted"/>
<feature type="compositionally biased region" description="Low complexity" evidence="1">
    <location>
        <begin position="217"/>
        <end position="233"/>
    </location>
</feature>
<evidence type="ECO:0008006" key="5">
    <source>
        <dbReference type="Google" id="ProtNLM"/>
    </source>
</evidence>
<feature type="signal peptide" evidence="2">
    <location>
        <begin position="1"/>
        <end position="24"/>
    </location>
</feature>
<feature type="region of interest" description="Disordered" evidence="1">
    <location>
        <begin position="200"/>
        <end position="233"/>
    </location>
</feature>
<accession>A0A1W2TM77</accession>
<dbReference type="OMA" id="LATKCER"/>
<evidence type="ECO:0000313" key="3">
    <source>
        <dbReference type="EMBL" id="GAP89425.2"/>
    </source>
</evidence>
<feature type="compositionally biased region" description="Gly residues" evidence="1">
    <location>
        <begin position="206"/>
        <end position="216"/>
    </location>
</feature>
<sequence>MRVSLSVIAAVLLASSGPLALVSASADAAAEPKPDTTPDPTPTPTTTTTTPTTARQAKAARETSANLLSALYQLAASFDLRACIPGALPLVTTLPRIPGALLRGDAVSQALAQTTRGLDGVCDFSVTGPAGDAFTSFLPAWYSWYNRYSDRVATLATKCERAGDLVRTVEAYETCPQVVAQISAASASATATATATAASTAATTSAGGGGSGGDTGGSPASTPSETASTDSPAAAGETGFLGAAAAAAAGILGVVAVL</sequence>
<evidence type="ECO:0000256" key="1">
    <source>
        <dbReference type="SAM" id="MobiDB-lite"/>
    </source>
</evidence>
<feature type="chain" id="PRO_5012800232" description="Infection structure specific protein" evidence="2">
    <location>
        <begin position="25"/>
        <end position="258"/>
    </location>
</feature>
<dbReference type="OrthoDB" id="4775224at2759"/>